<dbReference type="InterPro" id="IPR027417">
    <property type="entry name" value="P-loop_NTPase"/>
</dbReference>
<dbReference type="GO" id="GO:0005524">
    <property type="term" value="F:ATP binding"/>
    <property type="evidence" value="ECO:0007669"/>
    <property type="project" value="UniProtKB-KW"/>
</dbReference>
<organism evidence="7 8">
    <name type="scientific">Gemmiger gallinarum</name>
    <dbReference type="NCBI Taxonomy" id="2779354"/>
    <lineage>
        <taxon>Bacteria</taxon>
        <taxon>Bacillati</taxon>
        <taxon>Bacillota</taxon>
        <taxon>Clostridia</taxon>
        <taxon>Eubacteriales</taxon>
        <taxon>Gemmiger</taxon>
    </lineage>
</organism>
<dbReference type="PROSITE" id="PS50893">
    <property type="entry name" value="ABC_TRANSPORTER_2"/>
    <property type="match status" value="1"/>
</dbReference>
<protein>
    <submittedName>
        <fullName evidence="7">ABC transporter ATP-binding protein</fullName>
    </submittedName>
</protein>
<sequence>MIEVNHLTKRYGNHCAVDDISFTVEDGCIYGLLGPNGAGKSTTMNVITGYLSATSGTVKIDGHDIMEEPREAKSCIGYLPEQPPLYTDMTVREYLMFVAELKGVRPKAARLESIERASGRTGLESMQNRLIRNLSKGYRQRVGVAATLLGDPKIIILDEPTVGLDPAQMIEIRSLIHDLGKTHTVILSSHILSEVQAVCDQVLIIAHGKLVAQGTPEELAGRLAAQGVIAATALGGRDAVVAAAESVDGLTNVQITAEKGDEVSFTASSAAGSDLRAALSKALADAGCPLLSLSSQTMSLEDVFLQLTENTDMAGTEGSGKEAPTDSTEDTASTAEEAVPSSAPESPAEAEQPQAQAPDADAPAEAADTSADAAADGKEGE</sequence>
<dbReference type="PANTHER" id="PTHR43335">
    <property type="entry name" value="ABC TRANSPORTER, ATP-BINDING PROTEIN"/>
    <property type="match status" value="1"/>
</dbReference>
<evidence type="ECO:0000256" key="1">
    <source>
        <dbReference type="ARBA" id="ARBA00005417"/>
    </source>
</evidence>
<evidence type="ECO:0000256" key="3">
    <source>
        <dbReference type="ARBA" id="ARBA00022741"/>
    </source>
</evidence>
<dbReference type="CDD" id="cd03230">
    <property type="entry name" value="ABC_DR_subfamily_A"/>
    <property type="match status" value="1"/>
</dbReference>
<name>A0ABR9QZU3_9FIRM</name>
<dbReference type="EMBL" id="JADCKC010000001">
    <property type="protein sequence ID" value="MBE5036252.1"/>
    <property type="molecule type" value="Genomic_DNA"/>
</dbReference>
<dbReference type="Gene3D" id="3.40.50.300">
    <property type="entry name" value="P-loop containing nucleotide triphosphate hydrolases"/>
    <property type="match status" value="1"/>
</dbReference>
<evidence type="ECO:0000256" key="2">
    <source>
        <dbReference type="ARBA" id="ARBA00022448"/>
    </source>
</evidence>
<evidence type="ECO:0000313" key="7">
    <source>
        <dbReference type="EMBL" id="MBE5036252.1"/>
    </source>
</evidence>
<feature type="domain" description="ABC transporter" evidence="6">
    <location>
        <begin position="2"/>
        <end position="232"/>
    </location>
</feature>
<dbReference type="InterPro" id="IPR003593">
    <property type="entry name" value="AAA+_ATPase"/>
</dbReference>
<comment type="caution">
    <text evidence="7">The sequence shown here is derived from an EMBL/GenBank/DDBJ whole genome shotgun (WGS) entry which is preliminary data.</text>
</comment>
<feature type="compositionally biased region" description="Low complexity" evidence="5">
    <location>
        <begin position="331"/>
        <end position="374"/>
    </location>
</feature>
<proteinExistence type="inferred from homology"/>
<gene>
    <name evidence="7" type="ORF">INF35_00320</name>
</gene>
<dbReference type="RefSeq" id="WP_193499604.1">
    <property type="nucleotide sequence ID" value="NZ_JADCKC010000001.1"/>
</dbReference>
<dbReference type="PANTHER" id="PTHR43335:SF4">
    <property type="entry name" value="ABC TRANSPORTER, ATP-BINDING PROTEIN"/>
    <property type="match status" value="1"/>
</dbReference>
<evidence type="ECO:0000313" key="8">
    <source>
        <dbReference type="Proteomes" id="UP000768567"/>
    </source>
</evidence>
<evidence type="ECO:0000259" key="6">
    <source>
        <dbReference type="PROSITE" id="PS50893"/>
    </source>
</evidence>
<keyword evidence="8" id="KW-1185">Reference proteome</keyword>
<dbReference type="InterPro" id="IPR003439">
    <property type="entry name" value="ABC_transporter-like_ATP-bd"/>
</dbReference>
<evidence type="ECO:0000256" key="5">
    <source>
        <dbReference type="SAM" id="MobiDB-lite"/>
    </source>
</evidence>
<keyword evidence="3" id="KW-0547">Nucleotide-binding</keyword>
<comment type="similarity">
    <text evidence="1">Belongs to the ABC transporter superfamily.</text>
</comment>
<evidence type="ECO:0000256" key="4">
    <source>
        <dbReference type="ARBA" id="ARBA00022840"/>
    </source>
</evidence>
<dbReference type="SUPFAM" id="SSF52540">
    <property type="entry name" value="P-loop containing nucleoside triphosphate hydrolases"/>
    <property type="match status" value="1"/>
</dbReference>
<dbReference type="Pfam" id="PF00005">
    <property type="entry name" value="ABC_tran"/>
    <property type="match status" value="1"/>
</dbReference>
<accession>A0ABR9QZU3</accession>
<keyword evidence="4 7" id="KW-0067">ATP-binding</keyword>
<dbReference type="Proteomes" id="UP000768567">
    <property type="component" value="Unassembled WGS sequence"/>
</dbReference>
<dbReference type="SMART" id="SM00382">
    <property type="entry name" value="AAA"/>
    <property type="match status" value="1"/>
</dbReference>
<reference evidence="7 8" key="1">
    <citation type="submission" date="2020-10" db="EMBL/GenBank/DDBJ databases">
        <title>ChiBAC.</title>
        <authorList>
            <person name="Zenner C."/>
            <person name="Hitch T.C.A."/>
            <person name="Clavel T."/>
        </authorList>
    </citation>
    <scope>NUCLEOTIDE SEQUENCE [LARGE SCALE GENOMIC DNA]</scope>
    <source>
        <strain evidence="7 8">DSM 109015</strain>
    </source>
</reference>
<feature type="region of interest" description="Disordered" evidence="5">
    <location>
        <begin position="312"/>
        <end position="381"/>
    </location>
</feature>
<keyword evidence="2" id="KW-0813">Transport</keyword>